<feature type="compositionally biased region" description="Low complexity" evidence="1">
    <location>
        <begin position="173"/>
        <end position="189"/>
    </location>
</feature>
<dbReference type="Proteomes" id="UP000298138">
    <property type="component" value="Unassembled WGS sequence"/>
</dbReference>
<dbReference type="OrthoDB" id="5380685at2759"/>
<name>A0A4S2MVG9_9PEZI</name>
<protein>
    <submittedName>
        <fullName evidence="2">Uncharacterized protein</fullName>
    </submittedName>
</protein>
<gene>
    <name evidence="2" type="ORF">EX30DRAFT_341497</name>
</gene>
<keyword evidence="3" id="KW-1185">Reference proteome</keyword>
<feature type="compositionally biased region" description="Low complexity" evidence="1">
    <location>
        <begin position="209"/>
        <end position="221"/>
    </location>
</feature>
<sequence length="579" mass="61728">MSLSRQSHRVNEPTIHIARDAVPVRTSSMNHLQPATGVGQGTKAAALPISPSIPPPIPTIPSTLKEIDAGTTSPTPSTSAPRPLTSPSLPRKLHAQSHDELRSIPPPPPLPPPPSHPLPPPPSTTPPAQRPRVASATLTRPRGLSNSSLKPRPRAASNASTSAPRYGNLTSTVPPAARSSGAARRTVTSPHIHTTVPNHAEDGEEEETTTPQSPTRSPQTPEQLMRLIRERAGDAYLTSPTRLHARPSVPNLSPKNHTTEYPPPRSASTRSAPLGHHAPSSSFGSGDVKYSAMPQGMKGGMGFHAIAAGPVVPVVPSGGRGEVGCFSPGGRRKGGGLGIRGDGDLDMDGVRKWEAYDGGRMKTPNIRSYDTESRLGGHGAGTPEKGGKVSGFKQKLKHMFHGFHISVSVSFNEKPVSASIPSATPYTHADYPGQITLRVKNNPTGNCVFSVIPSRTPSALFSPSLSNNDIDPPLPVADGILTPINNLKSIFPRDKALIKALNEWNRHFQHPPAHWVVNFVPRAYIRRGYGLAEEMLGYFKAWGDEKGREVVVEYEPIGEEVCVVGRVGRSGVAWEAGRG</sequence>
<accession>A0A4S2MVG9</accession>
<evidence type="ECO:0000313" key="2">
    <source>
        <dbReference type="EMBL" id="TGZ80571.1"/>
    </source>
</evidence>
<reference evidence="2 3" key="1">
    <citation type="submission" date="2019-04" db="EMBL/GenBank/DDBJ databases">
        <title>Comparative genomics and transcriptomics to analyze fruiting body development in filamentous ascomycetes.</title>
        <authorList>
            <consortium name="DOE Joint Genome Institute"/>
            <person name="Lutkenhaus R."/>
            <person name="Traeger S."/>
            <person name="Breuer J."/>
            <person name="Kuo A."/>
            <person name="Lipzen A."/>
            <person name="Pangilinan J."/>
            <person name="Dilworth D."/>
            <person name="Sandor L."/>
            <person name="Poggeler S."/>
            <person name="Barry K."/>
            <person name="Grigoriev I.V."/>
            <person name="Nowrousian M."/>
        </authorList>
    </citation>
    <scope>NUCLEOTIDE SEQUENCE [LARGE SCALE GENOMIC DNA]</scope>
    <source>
        <strain evidence="2 3">CBS 389.68</strain>
    </source>
</reference>
<feature type="region of interest" description="Disordered" evidence="1">
    <location>
        <begin position="1"/>
        <end position="221"/>
    </location>
</feature>
<evidence type="ECO:0000256" key="1">
    <source>
        <dbReference type="SAM" id="MobiDB-lite"/>
    </source>
</evidence>
<feature type="compositionally biased region" description="Pro residues" evidence="1">
    <location>
        <begin position="104"/>
        <end position="129"/>
    </location>
</feature>
<dbReference type="EMBL" id="ML220124">
    <property type="protein sequence ID" value="TGZ80571.1"/>
    <property type="molecule type" value="Genomic_DNA"/>
</dbReference>
<proteinExistence type="predicted"/>
<feature type="region of interest" description="Disordered" evidence="1">
    <location>
        <begin position="238"/>
        <end position="287"/>
    </location>
</feature>
<organism evidence="2 3">
    <name type="scientific">Ascodesmis nigricans</name>
    <dbReference type="NCBI Taxonomy" id="341454"/>
    <lineage>
        <taxon>Eukaryota</taxon>
        <taxon>Fungi</taxon>
        <taxon>Dikarya</taxon>
        <taxon>Ascomycota</taxon>
        <taxon>Pezizomycotina</taxon>
        <taxon>Pezizomycetes</taxon>
        <taxon>Pezizales</taxon>
        <taxon>Ascodesmidaceae</taxon>
        <taxon>Ascodesmis</taxon>
    </lineage>
</organism>
<evidence type="ECO:0000313" key="3">
    <source>
        <dbReference type="Proteomes" id="UP000298138"/>
    </source>
</evidence>
<dbReference type="AlphaFoldDB" id="A0A4S2MVG9"/>
<feature type="compositionally biased region" description="Polar residues" evidence="1">
    <location>
        <begin position="157"/>
        <end position="172"/>
    </location>
</feature>
<feature type="compositionally biased region" description="Low complexity" evidence="1">
    <location>
        <begin position="71"/>
        <end position="90"/>
    </location>
</feature>
<dbReference type="InParanoid" id="A0A4S2MVG9"/>
<feature type="region of interest" description="Disordered" evidence="1">
    <location>
        <begin position="362"/>
        <end position="388"/>
    </location>
</feature>